<proteinExistence type="inferred from homology"/>
<dbReference type="HOGENOM" id="CLU_865751_0_0_9"/>
<reference evidence="4 5" key="1">
    <citation type="journal article" date="2009" name="PLoS ONE">
        <title>Genome analysis of the anaerobic thermohalophilic bacterium Halothermothrix orenii.</title>
        <authorList>
            <person name="Mavromatis K."/>
            <person name="Ivanova N."/>
            <person name="Anderson I."/>
            <person name="Lykidis A."/>
            <person name="Hooper S.D."/>
            <person name="Sun H."/>
            <person name="Kunin V."/>
            <person name="Lapidus A."/>
            <person name="Hugenholtz P."/>
            <person name="Patel B."/>
            <person name="Kyrpides N.C."/>
        </authorList>
    </citation>
    <scope>NUCLEOTIDE SEQUENCE [LARGE SCALE GENOMIC DNA]</scope>
    <source>
        <strain evidence="5">H 168 / OCM 544 / DSM 9562</strain>
    </source>
</reference>
<evidence type="ECO:0000256" key="2">
    <source>
        <dbReference type="SAM" id="Coils"/>
    </source>
</evidence>
<evidence type="ECO:0000313" key="5">
    <source>
        <dbReference type="Proteomes" id="UP000000719"/>
    </source>
</evidence>
<dbReference type="eggNOG" id="COG0330">
    <property type="taxonomic scope" value="Bacteria"/>
</dbReference>
<dbReference type="OrthoDB" id="9809197at2"/>
<gene>
    <name evidence="4" type="ordered locus">Hore_22550</name>
</gene>
<dbReference type="KEGG" id="hor:Hore_22550"/>
<dbReference type="STRING" id="373903.Hore_22550"/>
<dbReference type="GO" id="GO:0098552">
    <property type="term" value="C:side of membrane"/>
    <property type="evidence" value="ECO:0007669"/>
    <property type="project" value="UniProtKB-ARBA"/>
</dbReference>
<dbReference type="Gene3D" id="3.30.479.30">
    <property type="entry name" value="Band 7 domain"/>
    <property type="match status" value="1"/>
</dbReference>
<dbReference type="PANTHER" id="PTHR43327">
    <property type="entry name" value="STOMATIN-LIKE PROTEIN 2, MITOCHONDRIAL"/>
    <property type="match status" value="1"/>
</dbReference>
<dbReference type="InterPro" id="IPR050710">
    <property type="entry name" value="Band7/mec-2_domain"/>
</dbReference>
<dbReference type="SUPFAM" id="SSF117892">
    <property type="entry name" value="Band 7/SPFH domain"/>
    <property type="match status" value="1"/>
</dbReference>
<accession>B8D0R4</accession>
<dbReference type="CDD" id="cd08829">
    <property type="entry name" value="SPFH_paraslipin"/>
    <property type="match status" value="1"/>
</dbReference>
<evidence type="ECO:0000256" key="1">
    <source>
        <dbReference type="ARBA" id="ARBA00008164"/>
    </source>
</evidence>
<dbReference type="InterPro" id="IPR036013">
    <property type="entry name" value="Band_7/SPFH_dom_sf"/>
</dbReference>
<feature type="coiled-coil region" evidence="2">
    <location>
        <begin position="186"/>
        <end position="229"/>
    </location>
</feature>
<dbReference type="EMBL" id="CP001098">
    <property type="protein sequence ID" value="ACL71000.1"/>
    <property type="molecule type" value="Genomic_DNA"/>
</dbReference>
<keyword evidence="5" id="KW-1185">Reference proteome</keyword>
<evidence type="ECO:0000313" key="4">
    <source>
        <dbReference type="EMBL" id="ACL71000.1"/>
    </source>
</evidence>
<name>B8D0R4_HALOH</name>
<keyword evidence="2" id="KW-0175">Coiled coil</keyword>
<organism evidence="4 5">
    <name type="scientific">Halothermothrix orenii (strain H 168 / OCM 544 / DSM 9562)</name>
    <dbReference type="NCBI Taxonomy" id="373903"/>
    <lineage>
        <taxon>Bacteria</taxon>
        <taxon>Bacillati</taxon>
        <taxon>Bacillota</taxon>
        <taxon>Clostridia</taxon>
        <taxon>Halanaerobiales</taxon>
        <taxon>Halothermotrichaceae</taxon>
        <taxon>Halothermothrix</taxon>
    </lineage>
</organism>
<protein>
    <submittedName>
        <fullName evidence="4">Band 7 protein</fullName>
    </submittedName>
</protein>
<dbReference type="InterPro" id="IPR001107">
    <property type="entry name" value="Band_7"/>
</dbReference>
<dbReference type="RefSeq" id="WP_015923969.1">
    <property type="nucleotide sequence ID" value="NC_011899.1"/>
</dbReference>
<sequence length="330" mass="38342">MKNISVDKILTWLTLGIIRFVYVREGTNVIITRFGKYVRTLKPGLNWFLSLSGLLGQIHYYYVTDPNTLEVKHTHEIDMKEIVFDFPKEKVISKDNVEFKVDAIVFFRVVEPRKAVFNVNDYVKSLQLTIRSILRDEIGRYNLEQVYCSRGKISRNLEVEADKAVTNWGLDVTQLEIKEFELGDFARELIEQKQEELEKRKQILRAEGLKEAKIQEGEALKAYAEMEAEAIRIKARARAEAEKYKFDAEVYGYKKIAKIIKEEPTILTNYFQLHNAEKISQNLGQGQATTVFLPSDMRLMVRALNVFNESKDLNDNISNKEMENNNQTQV</sequence>
<dbReference type="SMART" id="SM00244">
    <property type="entry name" value="PHB"/>
    <property type="match status" value="1"/>
</dbReference>
<evidence type="ECO:0000259" key="3">
    <source>
        <dbReference type="SMART" id="SM00244"/>
    </source>
</evidence>
<comment type="similarity">
    <text evidence="1">Belongs to the band 7/mec-2 family.</text>
</comment>
<dbReference type="AlphaFoldDB" id="B8D0R4"/>
<dbReference type="Proteomes" id="UP000000719">
    <property type="component" value="Chromosome"/>
</dbReference>
<feature type="domain" description="Band 7" evidence="3">
    <location>
        <begin position="18"/>
        <end position="194"/>
    </location>
</feature>
<dbReference type="GO" id="GO:0005886">
    <property type="term" value="C:plasma membrane"/>
    <property type="evidence" value="ECO:0007669"/>
    <property type="project" value="UniProtKB-ARBA"/>
</dbReference>
<dbReference type="Pfam" id="PF01145">
    <property type="entry name" value="Band_7"/>
    <property type="match status" value="1"/>
</dbReference>
<dbReference type="PANTHER" id="PTHR43327:SF10">
    <property type="entry name" value="STOMATIN-LIKE PROTEIN 2, MITOCHONDRIAL"/>
    <property type="match status" value="1"/>
</dbReference>
<dbReference type="FunFam" id="3.30.479.30:FF:000004">
    <property type="entry name" value="Putative membrane protease family, stomatin"/>
    <property type="match status" value="1"/>
</dbReference>